<sequence length="105" mass="11824">MKEQTSIENLNDTYIVRGRGVVELAWCDSQLTVENLNNVGIATRDFVLRAAMRRRKAKTLSSLSKTHKPHHGLVAAALDLPPSFFDGKPLIRMKYKLDGQPLHLL</sequence>
<keyword evidence="2" id="KW-1185">Reference proteome</keyword>
<dbReference type="EMBL" id="JAYMYS010000005">
    <property type="protein sequence ID" value="KAK7391608.1"/>
    <property type="molecule type" value="Genomic_DNA"/>
</dbReference>
<evidence type="ECO:0000313" key="2">
    <source>
        <dbReference type="Proteomes" id="UP001386955"/>
    </source>
</evidence>
<comment type="caution">
    <text evidence="1">The sequence shown here is derived from an EMBL/GenBank/DDBJ whole genome shotgun (WGS) entry which is preliminary data.</text>
</comment>
<accession>A0AAN9SCL7</accession>
<dbReference type="Proteomes" id="UP001386955">
    <property type="component" value="Unassembled WGS sequence"/>
</dbReference>
<proteinExistence type="predicted"/>
<protein>
    <submittedName>
        <fullName evidence="1">Uncharacterized protein</fullName>
    </submittedName>
</protein>
<dbReference type="AlphaFoldDB" id="A0AAN9SCL7"/>
<organism evidence="1 2">
    <name type="scientific">Psophocarpus tetragonolobus</name>
    <name type="common">Winged bean</name>
    <name type="synonym">Dolichos tetragonolobus</name>
    <dbReference type="NCBI Taxonomy" id="3891"/>
    <lineage>
        <taxon>Eukaryota</taxon>
        <taxon>Viridiplantae</taxon>
        <taxon>Streptophyta</taxon>
        <taxon>Embryophyta</taxon>
        <taxon>Tracheophyta</taxon>
        <taxon>Spermatophyta</taxon>
        <taxon>Magnoliopsida</taxon>
        <taxon>eudicotyledons</taxon>
        <taxon>Gunneridae</taxon>
        <taxon>Pentapetalae</taxon>
        <taxon>rosids</taxon>
        <taxon>fabids</taxon>
        <taxon>Fabales</taxon>
        <taxon>Fabaceae</taxon>
        <taxon>Papilionoideae</taxon>
        <taxon>50 kb inversion clade</taxon>
        <taxon>NPAAA clade</taxon>
        <taxon>indigoferoid/millettioid clade</taxon>
        <taxon>Phaseoleae</taxon>
        <taxon>Psophocarpus</taxon>
    </lineage>
</organism>
<gene>
    <name evidence="1" type="ORF">VNO78_20025</name>
</gene>
<reference evidence="1 2" key="1">
    <citation type="submission" date="2024-01" db="EMBL/GenBank/DDBJ databases">
        <title>The genomes of 5 underutilized Papilionoideae crops provide insights into root nodulation and disease resistanc.</title>
        <authorList>
            <person name="Jiang F."/>
        </authorList>
    </citation>
    <scope>NUCLEOTIDE SEQUENCE [LARGE SCALE GENOMIC DNA]</scope>
    <source>
        <strain evidence="1">DUOXIRENSHENG_FW03</strain>
        <tissue evidence="1">Leaves</tissue>
    </source>
</reference>
<name>A0AAN9SCL7_PSOTE</name>
<evidence type="ECO:0000313" key="1">
    <source>
        <dbReference type="EMBL" id="KAK7391608.1"/>
    </source>
</evidence>